<gene>
    <name evidence="3" type="ORF">CTA1_4371</name>
</gene>
<dbReference type="Pfam" id="PF02538">
    <property type="entry name" value="Hydantoinase_B"/>
    <property type="match status" value="1"/>
</dbReference>
<sequence length="75" mass="7623">MAGGADGERGRNMWVNKSGRAVSLSGKNTARREAGDRIVIMSPGGGGYNRPGDRVEGGTRRPDGVVGVANGTVPG</sequence>
<proteinExistence type="predicted"/>
<comment type="caution">
    <text evidence="3">The sequence shown here is derived from an EMBL/GenBank/DDBJ whole genome shotgun (WGS) entry which is preliminary data.</text>
</comment>
<name>A0A4U6X4I1_9PEZI</name>
<reference evidence="3 4" key="1">
    <citation type="journal article" date="2019" name="PLoS ONE">
        <title>Comparative genome analysis indicates high evolutionary potential of pathogenicity genes in Colletotrichum tanaceti.</title>
        <authorList>
            <person name="Lelwala R.V."/>
            <person name="Korhonen P.K."/>
            <person name="Young N.D."/>
            <person name="Scott J.B."/>
            <person name="Ades P.A."/>
            <person name="Gasser R.B."/>
            <person name="Taylor P.W.J."/>
        </authorList>
    </citation>
    <scope>NUCLEOTIDE SEQUENCE [LARGE SCALE GENOMIC DNA]</scope>
    <source>
        <strain evidence="3">BRIP57314</strain>
    </source>
</reference>
<feature type="domain" description="Hydantoinase B/oxoprolinase" evidence="2">
    <location>
        <begin position="1"/>
        <end position="50"/>
    </location>
</feature>
<accession>A0A4U6X4I1</accession>
<feature type="compositionally biased region" description="Basic and acidic residues" evidence="1">
    <location>
        <begin position="1"/>
        <end position="11"/>
    </location>
</feature>
<dbReference type="InterPro" id="IPR003692">
    <property type="entry name" value="Hydantoinase_B"/>
</dbReference>
<dbReference type="Proteomes" id="UP000310108">
    <property type="component" value="Unassembled WGS sequence"/>
</dbReference>
<protein>
    <recommendedName>
        <fullName evidence="2">Hydantoinase B/oxoprolinase domain-containing protein</fullName>
    </recommendedName>
</protein>
<keyword evidence="4" id="KW-1185">Reference proteome</keyword>
<evidence type="ECO:0000256" key="1">
    <source>
        <dbReference type="SAM" id="MobiDB-lite"/>
    </source>
</evidence>
<feature type="compositionally biased region" description="Basic and acidic residues" evidence="1">
    <location>
        <begin position="51"/>
        <end position="63"/>
    </location>
</feature>
<evidence type="ECO:0000313" key="3">
    <source>
        <dbReference type="EMBL" id="TKW50290.1"/>
    </source>
</evidence>
<dbReference type="STRING" id="1306861.A0A4U6X4I1"/>
<feature type="region of interest" description="Disordered" evidence="1">
    <location>
        <begin position="1"/>
        <end position="75"/>
    </location>
</feature>
<dbReference type="GO" id="GO:0003824">
    <property type="term" value="F:catalytic activity"/>
    <property type="evidence" value="ECO:0007669"/>
    <property type="project" value="InterPro"/>
</dbReference>
<dbReference type="EMBL" id="PJEX01000414">
    <property type="protein sequence ID" value="TKW50290.1"/>
    <property type="molecule type" value="Genomic_DNA"/>
</dbReference>
<dbReference type="AlphaFoldDB" id="A0A4U6X4I1"/>
<evidence type="ECO:0000259" key="2">
    <source>
        <dbReference type="Pfam" id="PF02538"/>
    </source>
</evidence>
<dbReference type="OrthoDB" id="4526330at2759"/>
<organism evidence="3 4">
    <name type="scientific">Colletotrichum tanaceti</name>
    <dbReference type="NCBI Taxonomy" id="1306861"/>
    <lineage>
        <taxon>Eukaryota</taxon>
        <taxon>Fungi</taxon>
        <taxon>Dikarya</taxon>
        <taxon>Ascomycota</taxon>
        <taxon>Pezizomycotina</taxon>
        <taxon>Sordariomycetes</taxon>
        <taxon>Hypocreomycetidae</taxon>
        <taxon>Glomerellales</taxon>
        <taxon>Glomerellaceae</taxon>
        <taxon>Colletotrichum</taxon>
        <taxon>Colletotrichum destructivum species complex</taxon>
    </lineage>
</organism>
<evidence type="ECO:0000313" key="4">
    <source>
        <dbReference type="Proteomes" id="UP000310108"/>
    </source>
</evidence>